<dbReference type="EMBL" id="FMXN01000008">
    <property type="protein sequence ID" value="SDB40021.1"/>
    <property type="molecule type" value="Genomic_DNA"/>
</dbReference>
<evidence type="ECO:0000313" key="9">
    <source>
        <dbReference type="Proteomes" id="UP000199626"/>
    </source>
</evidence>
<dbReference type="GO" id="GO:0008379">
    <property type="term" value="F:thioredoxin peroxidase activity"/>
    <property type="evidence" value="ECO:0007669"/>
    <property type="project" value="InterPro"/>
</dbReference>
<evidence type="ECO:0000256" key="3">
    <source>
        <dbReference type="ARBA" id="ARBA00023002"/>
    </source>
</evidence>
<dbReference type="Pfam" id="PF08534">
    <property type="entry name" value="Redoxin"/>
    <property type="match status" value="1"/>
</dbReference>
<proteinExistence type="inferred from homology"/>
<dbReference type="EC" id="1.11.1.27" evidence="6"/>
<evidence type="ECO:0000256" key="6">
    <source>
        <dbReference type="RuleBase" id="RU366011"/>
    </source>
</evidence>
<gene>
    <name evidence="8" type="ORF">SAMN02927930_01528</name>
</gene>
<feature type="active site" description="Cysteine sulfenic acid (-SOH) intermediate" evidence="5">
    <location>
        <position position="48"/>
    </location>
</feature>
<dbReference type="InterPro" id="IPR013740">
    <property type="entry name" value="Redoxin"/>
</dbReference>
<keyword evidence="2 6" id="KW-0049">Antioxidant</keyword>
<evidence type="ECO:0000256" key="1">
    <source>
        <dbReference type="ARBA" id="ARBA00022559"/>
    </source>
</evidence>
<name>A0A1G6D4K7_9GAMM</name>
<dbReference type="GO" id="GO:0045454">
    <property type="term" value="P:cell redox homeostasis"/>
    <property type="evidence" value="ECO:0007669"/>
    <property type="project" value="TreeGrafter"/>
</dbReference>
<dbReference type="SUPFAM" id="SSF52833">
    <property type="entry name" value="Thioredoxin-like"/>
    <property type="match status" value="1"/>
</dbReference>
<dbReference type="InterPro" id="IPR037944">
    <property type="entry name" value="PRX5-like"/>
</dbReference>
<keyword evidence="1 6" id="KW-0575">Peroxidase</keyword>
<keyword evidence="4 6" id="KW-0676">Redox-active center</keyword>
<organism evidence="8 9">
    <name type="scientific">Pseudidiomarina indica</name>
    <dbReference type="NCBI Taxonomy" id="1159017"/>
    <lineage>
        <taxon>Bacteria</taxon>
        <taxon>Pseudomonadati</taxon>
        <taxon>Pseudomonadota</taxon>
        <taxon>Gammaproteobacteria</taxon>
        <taxon>Alteromonadales</taxon>
        <taxon>Idiomarinaceae</taxon>
        <taxon>Pseudidiomarina</taxon>
    </lineage>
</organism>
<evidence type="ECO:0000256" key="2">
    <source>
        <dbReference type="ARBA" id="ARBA00022862"/>
    </source>
</evidence>
<keyword evidence="3 6" id="KW-0560">Oxidoreductase</keyword>
<dbReference type="Proteomes" id="UP000199626">
    <property type="component" value="Unassembled WGS sequence"/>
</dbReference>
<sequence>MIQVNAHLPAGTLTTLGDVGLQQINPTELFAKGTHILFAIPGAFTPTCSEQHLPSFIQHADKLRQLGVETIACVAVNDAFVMRAWQQAQDPNHVVMFLSDGDASYHETLGLTKATGSFGGLRAERYAMVIQDGVVTHLFVEDEKTYGVSSAEHVLEALQG</sequence>
<keyword evidence="9" id="KW-1185">Reference proteome</keyword>
<feature type="domain" description="Thioredoxin" evidence="7">
    <location>
        <begin position="2"/>
        <end position="160"/>
    </location>
</feature>
<accession>A0A1G6D4K7</accession>
<comment type="catalytic activity">
    <reaction evidence="6">
        <text>a hydroperoxide + 2 glutathione = an alcohol + glutathione disulfide + H2O</text>
        <dbReference type="Rhea" id="RHEA:62632"/>
        <dbReference type="ChEBI" id="CHEBI:15377"/>
        <dbReference type="ChEBI" id="CHEBI:30879"/>
        <dbReference type="ChEBI" id="CHEBI:35924"/>
        <dbReference type="ChEBI" id="CHEBI:57925"/>
        <dbReference type="ChEBI" id="CHEBI:58297"/>
        <dbReference type="EC" id="1.11.1.27"/>
    </reaction>
</comment>
<dbReference type="GO" id="GO:0034599">
    <property type="term" value="P:cellular response to oxidative stress"/>
    <property type="evidence" value="ECO:0007669"/>
    <property type="project" value="InterPro"/>
</dbReference>
<dbReference type="GO" id="GO:0005737">
    <property type="term" value="C:cytoplasm"/>
    <property type="evidence" value="ECO:0007669"/>
    <property type="project" value="TreeGrafter"/>
</dbReference>
<comment type="function">
    <text evidence="6">Thiol-specific peroxidase that catalyzes the reduction of hydrogen peroxide and organic hydroperoxides to water and alcohols, respectively. Plays a role in cell protection against oxidative stress by detoxifying peroxides.</text>
</comment>
<dbReference type="CDD" id="cd03013">
    <property type="entry name" value="PRX5_like"/>
    <property type="match status" value="1"/>
</dbReference>
<reference evidence="9" key="1">
    <citation type="submission" date="2016-10" db="EMBL/GenBank/DDBJ databases">
        <authorList>
            <person name="Varghese N."/>
            <person name="Submissions S."/>
        </authorList>
    </citation>
    <scope>NUCLEOTIDE SEQUENCE [LARGE SCALE GENOMIC DNA]</scope>
    <source>
        <strain evidence="9">CGMCC 1.10824</strain>
    </source>
</reference>
<dbReference type="RefSeq" id="WP_092593334.1">
    <property type="nucleotide sequence ID" value="NZ_FMXN01000008.1"/>
</dbReference>
<dbReference type="InterPro" id="IPR036249">
    <property type="entry name" value="Thioredoxin-like_sf"/>
</dbReference>
<dbReference type="PANTHER" id="PTHR10430">
    <property type="entry name" value="PEROXIREDOXIN"/>
    <property type="match status" value="1"/>
</dbReference>
<dbReference type="Gene3D" id="3.40.30.10">
    <property type="entry name" value="Glutaredoxin"/>
    <property type="match status" value="1"/>
</dbReference>
<evidence type="ECO:0000256" key="4">
    <source>
        <dbReference type="ARBA" id="ARBA00023284"/>
    </source>
</evidence>
<evidence type="ECO:0000256" key="5">
    <source>
        <dbReference type="PIRSR" id="PIRSR637944-1"/>
    </source>
</evidence>
<dbReference type="PANTHER" id="PTHR10430:SF16">
    <property type="entry name" value="PEROXIREDOXIN-5, MITOCHONDRIAL"/>
    <property type="match status" value="1"/>
</dbReference>
<dbReference type="OrthoDB" id="9800621at2"/>
<dbReference type="GO" id="GO:0042744">
    <property type="term" value="P:hydrogen peroxide catabolic process"/>
    <property type="evidence" value="ECO:0007669"/>
    <property type="project" value="TreeGrafter"/>
</dbReference>
<dbReference type="AlphaFoldDB" id="A0A1G6D4K7"/>
<protein>
    <recommendedName>
        <fullName evidence="6">Glutathione-dependent peroxiredoxin</fullName>
        <ecNumber evidence="6">1.11.1.27</ecNumber>
    </recommendedName>
</protein>
<comment type="similarity">
    <text evidence="6">Belongs to the peroxiredoxin family. Prx5 subfamily.</text>
</comment>
<dbReference type="STRING" id="1159017.SAMN02927930_01528"/>
<dbReference type="PROSITE" id="PS51352">
    <property type="entry name" value="THIOREDOXIN_2"/>
    <property type="match status" value="1"/>
</dbReference>
<evidence type="ECO:0000259" key="7">
    <source>
        <dbReference type="PROSITE" id="PS51352"/>
    </source>
</evidence>
<dbReference type="FunFam" id="3.40.30.10:FF:000020">
    <property type="entry name" value="Peroxiredoxin"/>
    <property type="match status" value="1"/>
</dbReference>
<evidence type="ECO:0000313" key="8">
    <source>
        <dbReference type="EMBL" id="SDB40021.1"/>
    </source>
</evidence>
<dbReference type="InterPro" id="IPR013766">
    <property type="entry name" value="Thioredoxin_domain"/>
</dbReference>